<keyword evidence="3" id="KW-0472">Membrane</keyword>
<sequence>MSDITEALGTAAEGGLLAKAVSKGGTPVEKGHFAEGACLNCGTQLNGKHCHECGQKAHLHRTIGAFVHDLLHGALHLDGKVWRTLPLLILKPGKLTRRYIEGERTSFVSPMALFLFSVFLMFAVFQALGISTPTDIRGDTAAQMRALAAAEIRDLEQNREDALEMLSQEGVSAAEREELQKQVSDFDQRLEGIRQAQEELPFLDTIFGPKNGDAEGRNPASVETGADGDTSVPLNDDGTARMTIDRSGVDWIDEAFEKWRTNPGLMLYKLQANAYKFSWLLIPLSIPFVWLLFAWKRRFKAYDHAIFVTYSITFVSLLFITLSLLAAAGIGGGWVFLALAILPPLHLYKHLKYAYDLSRFGAIWRLTVLHVFILVILLLFFQVLLLLGGF</sequence>
<gene>
    <name evidence="4" type="ORF">JN10_2097</name>
</gene>
<feature type="region of interest" description="Disordered" evidence="2">
    <location>
        <begin position="210"/>
        <end position="236"/>
    </location>
</feature>
<dbReference type="EMBL" id="VLLK01000002">
    <property type="protein sequence ID" value="TWJ06563.1"/>
    <property type="molecule type" value="Genomic_DNA"/>
</dbReference>
<name>A0A562ULR9_9SPHN</name>
<dbReference type="STRING" id="476157.GCA_001663155_00773"/>
<keyword evidence="3" id="KW-0812">Transmembrane</keyword>
<feature type="transmembrane region" description="Helical" evidence="3">
    <location>
        <begin position="277"/>
        <end position="295"/>
    </location>
</feature>
<feature type="transmembrane region" description="Helical" evidence="3">
    <location>
        <begin position="363"/>
        <end position="387"/>
    </location>
</feature>
<keyword evidence="3" id="KW-1133">Transmembrane helix</keyword>
<organism evidence="4 5">
    <name type="scientific">Altererythrobacter ishigakiensis</name>
    <dbReference type="NCBI Taxonomy" id="476157"/>
    <lineage>
        <taxon>Bacteria</taxon>
        <taxon>Pseudomonadati</taxon>
        <taxon>Pseudomonadota</taxon>
        <taxon>Alphaproteobacteria</taxon>
        <taxon>Sphingomonadales</taxon>
        <taxon>Erythrobacteraceae</taxon>
        <taxon>Altererythrobacter</taxon>
    </lineage>
</organism>
<dbReference type="Proteomes" id="UP000320547">
    <property type="component" value="Unassembled WGS sequence"/>
</dbReference>
<protein>
    <submittedName>
        <fullName evidence="4">Uncharacterized protein DUF3667</fullName>
    </submittedName>
</protein>
<dbReference type="OrthoDB" id="9111327at2"/>
<dbReference type="InterPro" id="IPR022134">
    <property type="entry name" value="DUF3667"/>
</dbReference>
<evidence type="ECO:0000256" key="2">
    <source>
        <dbReference type="SAM" id="MobiDB-lite"/>
    </source>
</evidence>
<feature type="transmembrane region" description="Helical" evidence="3">
    <location>
        <begin position="107"/>
        <end position="128"/>
    </location>
</feature>
<dbReference type="RefSeq" id="WP_067597584.1">
    <property type="nucleotide sequence ID" value="NZ_CP015963.1"/>
</dbReference>
<feature type="transmembrane region" description="Helical" evidence="3">
    <location>
        <begin position="307"/>
        <end position="328"/>
    </location>
</feature>
<comment type="caution">
    <text evidence="4">The sequence shown here is derived from an EMBL/GenBank/DDBJ whole genome shotgun (WGS) entry which is preliminary data.</text>
</comment>
<evidence type="ECO:0000256" key="1">
    <source>
        <dbReference type="SAM" id="Coils"/>
    </source>
</evidence>
<evidence type="ECO:0000313" key="5">
    <source>
        <dbReference type="Proteomes" id="UP000320547"/>
    </source>
</evidence>
<evidence type="ECO:0000313" key="4">
    <source>
        <dbReference type="EMBL" id="TWJ06563.1"/>
    </source>
</evidence>
<reference evidence="4 5" key="1">
    <citation type="submission" date="2019-07" db="EMBL/GenBank/DDBJ databases">
        <title>Genomic Encyclopedia of Archaeal and Bacterial Type Strains, Phase II (KMG-II): from individual species to whole genera.</title>
        <authorList>
            <person name="Goeker M."/>
        </authorList>
    </citation>
    <scope>NUCLEOTIDE SEQUENCE [LARGE SCALE GENOMIC DNA]</scope>
    <source>
        <strain evidence="4 5">ATCC BAA-2084</strain>
    </source>
</reference>
<dbReference type="AlphaFoldDB" id="A0A562ULR9"/>
<keyword evidence="5" id="KW-1185">Reference proteome</keyword>
<accession>A0A562ULR9</accession>
<dbReference type="Pfam" id="PF12412">
    <property type="entry name" value="DUF3667"/>
    <property type="match status" value="1"/>
</dbReference>
<feature type="coiled-coil region" evidence="1">
    <location>
        <begin position="145"/>
        <end position="196"/>
    </location>
</feature>
<evidence type="ECO:0000256" key="3">
    <source>
        <dbReference type="SAM" id="Phobius"/>
    </source>
</evidence>
<keyword evidence="1" id="KW-0175">Coiled coil</keyword>
<proteinExistence type="predicted"/>